<dbReference type="Gene3D" id="3.40.630.40">
    <property type="entry name" value="Zn-dependent exopeptidases"/>
    <property type="match status" value="1"/>
</dbReference>
<keyword evidence="7 12" id="KW-0378">Hydrolase</keyword>
<dbReference type="InterPro" id="IPR018392">
    <property type="entry name" value="LysM"/>
</dbReference>
<protein>
    <recommendedName>
        <fullName evidence="9">N-acetylmuramoyl-L-alanine amidase AmiC</fullName>
        <ecNumber evidence="4">3.5.1.28</ecNumber>
    </recommendedName>
</protein>
<dbReference type="CDD" id="cd02696">
    <property type="entry name" value="MurNAc-LAA"/>
    <property type="match status" value="1"/>
</dbReference>
<evidence type="ECO:0000256" key="1">
    <source>
        <dbReference type="ARBA" id="ARBA00001561"/>
    </source>
</evidence>
<evidence type="ECO:0000313" key="12">
    <source>
        <dbReference type="EMBL" id="MEA5446254.1"/>
    </source>
</evidence>
<evidence type="ECO:0000256" key="2">
    <source>
        <dbReference type="ARBA" id="ARBA00004418"/>
    </source>
</evidence>
<dbReference type="CDD" id="cd00118">
    <property type="entry name" value="LysM"/>
    <property type="match status" value="1"/>
</dbReference>
<dbReference type="SMART" id="SM00646">
    <property type="entry name" value="Ami_3"/>
    <property type="match status" value="1"/>
</dbReference>
<evidence type="ECO:0000259" key="11">
    <source>
        <dbReference type="PROSITE" id="PS51782"/>
    </source>
</evidence>
<dbReference type="InterPro" id="IPR002508">
    <property type="entry name" value="MurNAc-LAA_cat"/>
</dbReference>
<evidence type="ECO:0000313" key="13">
    <source>
        <dbReference type="Proteomes" id="UP001302316"/>
    </source>
</evidence>
<reference evidence="12 13" key="1">
    <citation type="submission" date="2023-12" db="EMBL/GenBank/DDBJ databases">
        <title>Whole-genome sequencing of halo(alkali)philic microorganisms from hypersaline lakes.</title>
        <authorList>
            <person name="Sorokin D.Y."/>
            <person name="Merkel A.Y."/>
            <person name="Messina E."/>
            <person name="Yakimov M."/>
        </authorList>
    </citation>
    <scope>NUCLEOTIDE SEQUENCE [LARGE SCALE GENOMIC DNA]</scope>
    <source>
        <strain evidence="12 13">AB-CW1</strain>
    </source>
</reference>
<dbReference type="AlphaFoldDB" id="A0AAP6JHE4"/>
<dbReference type="RefSeq" id="WP_346052402.1">
    <property type="nucleotide sequence ID" value="NZ_JAYGII010000025.1"/>
</dbReference>
<evidence type="ECO:0000256" key="8">
    <source>
        <dbReference type="ARBA" id="ARBA00023316"/>
    </source>
</evidence>
<comment type="caution">
    <text evidence="12">The sequence shown here is derived from an EMBL/GenBank/DDBJ whole genome shotgun (WGS) entry which is preliminary data.</text>
</comment>
<gene>
    <name evidence="12" type="ORF">VCB98_10530</name>
</gene>
<dbReference type="InterPro" id="IPR021731">
    <property type="entry name" value="AMIN_dom"/>
</dbReference>
<evidence type="ECO:0000256" key="6">
    <source>
        <dbReference type="ARBA" id="ARBA00022764"/>
    </source>
</evidence>
<dbReference type="InterPro" id="IPR036779">
    <property type="entry name" value="LysM_dom_sf"/>
</dbReference>
<evidence type="ECO:0000256" key="7">
    <source>
        <dbReference type="ARBA" id="ARBA00022801"/>
    </source>
</evidence>
<dbReference type="SMART" id="SM00257">
    <property type="entry name" value="LysM"/>
    <property type="match status" value="1"/>
</dbReference>
<dbReference type="GO" id="GO:0009253">
    <property type="term" value="P:peptidoglycan catabolic process"/>
    <property type="evidence" value="ECO:0007669"/>
    <property type="project" value="InterPro"/>
</dbReference>
<dbReference type="Pfam" id="PF01476">
    <property type="entry name" value="LysM"/>
    <property type="match status" value="1"/>
</dbReference>
<accession>A0AAP6JHE4</accession>
<dbReference type="Gene3D" id="3.10.350.10">
    <property type="entry name" value="LysM domain"/>
    <property type="match status" value="1"/>
</dbReference>
<dbReference type="FunFam" id="3.40.630.40:FF:000001">
    <property type="entry name" value="N-acetylmuramoyl-L-alanine amidase"/>
    <property type="match status" value="1"/>
</dbReference>
<sequence>MRSCRALLSLLMLLTAFPAAHATEVEGVRLWDSPERTRVVFDLSGPADHRLFSLSEPDRIVIDLSNARLSDGFSPAGDGVVAGIRSGKRENGQLRVVLDLAEEARPRSFLVEPNEQYGHRLVVDLDRKNSRERARDTVRELPNGESRPVVIAIDAGHGGEDPGAIGPSGTREKDVVMQIARRLERLLDAEPGMEPFMIRTGDYFVSLRDRVQRARDAEADLFISIHADAFKDPRARGASVYTLSQRGASHEAAQWLADRENSADLIGGVKLSDKDDTVASVLMDLSQSASISASLDLGDRLIQQMGGNIRLHKREVMQAGFAVLRAPDMPSILVESAFISNPQEERLLNQREYQENLARYILDGIRDYFWENPVPGTRIAQMVRNGDSPGREHRISRGETLSAIARKYDVSVNQLRQANDLNGDRIRVGQVLRIPTSS</sequence>
<dbReference type="Pfam" id="PF01520">
    <property type="entry name" value="Amidase_3"/>
    <property type="match status" value="1"/>
</dbReference>
<dbReference type="PANTHER" id="PTHR30404:SF0">
    <property type="entry name" value="N-ACETYLMURAMOYL-L-ALANINE AMIDASE AMIC"/>
    <property type="match status" value="1"/>
</dbReference>
<dbReference type="GO" id="GO:0030288">
    <property type="term" value="C:outer membrane-bounded periplasmic space"/>
    <property type="evidence" value="ECO:0007669"/>
    <property type="project" value="TreeGrafter"/>
</dbReference>
<keyword evidence="8" id="KW-0961">Cell wall biogenesis/degradation</keyword>
<dbReference type="EMBL" id="JAYGII010000025">
    <property type="protein sequence ID" value="MEA5446254.1"/>
    <property type="molecule type" value="Genomic_DNA"/>
</dbReference>
<dbReference type="SUPFAM" id="SSF53187">
    <property type="entry name" value="Zn-dependent exopeptidases"/>
    <property type="match status" value="1"/>
</dbReference>
<evidence type="ECO:0000256" key="10">
    <source>
        <dbReference type="SAM" id="SignalP"/>
    </source>
</evidence>
<keyword evidence="13" id="KW-1185">Reference proteome</keyword>
<feature type="chain" id="PRO_5042848155" description="N-acetylmuramoyl-L-alanine amidase AmiC" evidence="10">
    <location>
        <begin position="23"/>
        <end position="438"/>
    </location>
</feature>
<comment type="subcellular location">
    <subcellularLocation>
        <location evidence="2">Periplasm</location>
    </subcellularLocation>
</comment>
<dbReference type="PANTHER" id="PTHR30404">
    <property type="entry name" value="N-ACETYLMURAMOYL-L-ALANINE AMIDASE"/>
    <property type="match status" value="1"/>
</dbReference>
<dbReference type="SUPFAM" id="SSF54106">
    <property type="entry name" value="LysM domain"/>
    <property type="match status" value="1"/>
</dbReference>
<feature type="domain" description="LysM" evidence="11">
    <location>
        <begin position="391"/>
        <end position="434"/>
    </location>
</feature>
<dbReference type="Gene3D" id="2.60.40.3500">
    <property type="match status" value="1"/>
</dbReference>
<name>A0AAP6JHE4_9GAMM</name>
<evidence type="ECO:0000256" key="4">
    <source>
        <dbReference type="ARBA" id="ARBA00011901"/>
    </source>
</evidence>
<keyword evidence="6" id="KW-0574">Periplasm</keyword>
<evidence type="ECO:0000256" key="5">
    <source>
        <dbReference type="ARBA" id="ARBA00022729"/>
    </source>
</evidence>
<feature type="signal peptide" evidence="10">
    <location>
        <begin position="1"/>
        <end position="22"/>
    </location>
</feature>
<dbReference type="EC" id="3.5.1.28" evidence="4"/>
<comment type="catalytic activity">
    <reaction evidence="1">
        <text>Hydrolyzes the link between N-acetylmuramoyl residues and L-amino acid residues in certain cell-wall glycopeptides.</text>
        <dbReference type="EC" id="3.5.1.28"/>
    </reaction>
</comment>
<dbReference type="GO" id="GO:0071555">
    <property type="term" value="P:cell wall organization"/>
    <property type="evidence" value="ECO:0007669"/>
    <property type="project" value="UniProtKB-KW"/>
</dbReference>
<comment type="similarity">
    <text evidence="3">Belongs to the N-acetylmuramoyl-L-alanine amidase 3 family.</text>
</comment>
<dbReference type="PROSITE" id="PS51782">
    <property type="entry name" value="LYSM"/>
    <property type="match status" value="1"/>
</dbReference>
<evidence type="ECO:0000256" key="9">
    <source>
        <dbReference type="ARBA" id="ARBA00074581"/>
    </source>
</evidence>
<keyword evidence="5 10" id="KW-0732">Signal</keyword>
<dbReference type="Proteomes" id="UP001302316">
    <property type="component" value="Unassembled WGS sequence"/>
</dbReference>
<dbReference type="InterPro" id="IPR050695">
    <property type="entry name" value="N-acetylmuramoyl_amidase_3"/>
</dbReference>
<dbReference type="GO" id="GO:0008745">
    <property type="term" value="F:N-acetylmuramoyl-L-alanine amidase activity"/>
    <property type="evidence" value="ECO:0007669"/>
    <property type="project" value="UniProtKB-EC"/>
</dbReference>
<organism evidence="12 13">
    <name type="scientific">Natronospira elongata</name>
    <dbReference type="NCBI Taxonomy" id="3110268"/>
    <lineage>
        <taxon>Bacteria</taxon>
        <taxon>Pseudomonadati</taxon>
        <taxon>Pseudomonadota</taxon>
        <taxon>Gammaproteobacteria</taxon>
        <taxon>Natronospirales</taxon>
        <taxon>Natronospiraceae</taxon>
        <taxon>Natronospira</taxon>
    </lineage>
</organism>
<evidence type="ECO:0000256" key="3">
    <source>
        <dbReference type="ARBA" id="ARBA00010860"/>
    </source>
</evidence>
<proteinExistence type="inferred from homology"/>
<dbReference type="Pfam" id="PF11741">
    <property type="entry name" value="AMIN"/>
    <property type="match status" value="1"/>
</dbReference>